<evidence type="ECO:0000313" key="2">
    <source>
        <dbReference type="Proteomes" id="UP000226365"/>
    </source>
</evidence>
<dbReference type="Proteomes" id="UP000226365">
    <property type="component" value="Segment"/>
</dbReference>
<protein>
    <submittedName>
        <fullName evidence="1">Uncharacterized protein</fullName>
    </submittedName>
</protein>
<organism evidence="1 2">
    <name type="scientific">Cronobacter phage vB_CsaM_leN</name>
    <dbReference type="NCBI Taxonomy" id="1885245"/>
    <lineage>
        <taxon>Viruses</taxon>
        <taxon>Duplodnaviria</taxon>
        <taxon>Heunggongvirae</taxon>
        <taxon>Uroviricota</taxon>
        <taxon>Caudoviricetes</taxon>
        <taxon>Pantevenvirales</taxon>
        <taxon>Straboviridae</taxon>
        <taxon>Pseudotevenvirus</taxon>
        <taxon>Pseudotevenvirus leb</taxon>
    </lineage>
</organism>
<gene>
    <name evidence="1" type="ORF">N_121</name>
</gene>
<proteinExistence type="predicted"/>
<sequence length="112" mass="13183">MDNKLKTEVCVVMPRYALGDSIPFSQDRPAPFDVFSLRKYLERFELNEYTLQIVRVWNPVMYALAFDIAESKLTTMDEYVELLARKFGCDRTVEAVSNKVNEILEKFKYEKI</sequence>
<accession>A0A1W5N151</accession>
<evidence type="ECO:0000313" key="1">
    <source>
        <dbReference type="EMBL" id="AOG16527.1"/>
    </source>
</evidence>
<name>A0A1W5N151_9CAUD</name>
<reference evidence="1 2" key="1">
    <citation type="journal article" date="2017" name="Int. J. Food Microbiol.">
        <title>Investigating the biocontrol and anti-biofilm potential of a three phage cocktail against Cronobacter sakazakii in different brands of infant formula.</title>
        <authorList>
            <person name="Endersen L."/>
            <person name="Buttimer C."/>
            <person name="Nevin E."/>
            <person name="Coffey A."/>
            <person name="Neve H."/>
            <person name="Oliveira H."/>
            <person name="Lavigne R."/>
            <person name="O'Mahony J."/>
        </authorList>
    </citation>
    <scope>NUCLEOTIDE SEQUENCE [LARGE SCALE GENOMIC DNA]</scope>
</reference>
<dbReference type="EMBL" id="KX431560">
    <property type="protein sequence ID" value="AOG16527.1"/>
    <property type="molecule type" value="Genomic_DNA"/>
</dbReference>